<sequence length="355" mass="38439">MGGRARGTVDEKERFREEDEQSRAVFKGNWAVRLARHFAGIRDHRAFPTPLLRPLRHLSPTTEGYLVAFIGSFPSILIASAISSGLSTIPGNSFSLTPLTVGSLGATAVLLYAVPEGPLSQPRNLVGGHVLSAIVGAVVSQLFSLSSRFTAGSEDVDNTVARIESWDALTPVAAALAVSLSLLVMQLTGTVHPPGGATALIAAYHRTSPARWTYLLDVFLAVSAMGIWAMIVVNLGRRSWWTPPATDRAAVIPPPSAPSAPLAPSDPVEPKSPSKRRPSPPSHLEHAPAFSPAEDLERRWLGRLGEVDEEALASGEERARREEDVWNAGKARLEEREHEHEREQERGRRATRGAY</sequence>
<feature type="transmembrane region" description="Helical" evidence="2">
    <location>
        <begin position="212"/>
        <end position="233"/>
    </location>
</feature>
<dbReference type="EMBL" id="BQKY01000009">
    <property type="protein sequence ID" value="GJN91856.1"/>
    <property type="molecule type" value="Genomic_DNA"/>
</dbReference>
<evidence type="ECO:0000313" key="4">
    <source>
        <dbReference type="EMBL" id="GJN91856.1"/>
    </source>
</evidence>
<dbReference type="InterPro" id="IPR007065">
    <property type="entry name" value="HPP"/>
</dbReference>
<feature type="region of interest" description="Disordered" evidence="1">
    <location>
        <begin position="331"/>
        <end position="355"/>
    </location>
</feature>
<reference evidence="4 5" key="1">
    <citation type="submission" date="2021-12" db="EMBL/GenBank/DDBJ databases">
        <title>High titer production of polyol ester of fatty acids by Rhodotorula paludigena BS15 towards product separation-free biomass refinery.</title>
        <authorList>
            <person name="Mano J."/>
            <person name="Ono H."/>
            <person name="Tanaka T."/>
            <person name="Naito K."/>
            <person name="Sushida H."/>
            <person name="Ike M."/>
            <person name="Tokuyasu K."/>
            <person name="Kitaoka M."/>
        </authorList>
    </citation>
    <scope>NUCLEOTIDE SEQUENCE [LARGE SCALE GENOMIC DNA]</scope>
    <source>
        <strain evidence="4 5">BS15</strain>
    </source>
</reference>
<feature type="transmembrane region" description="Helical" evidence="2">
    <location>
        <begin position="94"/>
        <end position="114"/>
    </location>
</feature>
<feature type="domain" description="HPP transmembrane region" evidence="3">
    <location>
        <begin position="62"/>
        <end position="238"/>
    </location>
</feature>
<dbReference type="AlphaFoldDB" id="A0AAV5GQR9"/>
<dbReference type="Proteomes" id="UP001342314">
    <property type="component" value="Unassembled WGS sequence"/>
</dbReference>
<dbReference type="Pfam" id="PF04982">
    <property type="entry name" value="TM_HPP"/>
    <property type="match status" value="1"/>
</dbReference>
<dbReference type="PANTHER" id="PTHR33741">
    <property type="entry name" value="TRANSMEMBRANE PROTEIN DDB_G0269096-RELATED"/>
    <property type="match status" value="1"/>
</dbReference>
<evidence type="ECO:0000256" key="1">
    <source>
        <dbReference type="SAM" id="MobiDB-lite"/>
    </source>
</evidence>
<feature type="transmembrane region" description="Helical" evidence="2">
    <location>
        <begin position="64"/>
        <end position="82"/>
    </location>
</feature>
<feature type="transmembrane region" description="Helical" evidence="2">
    <location>
        <begin position="126"/>
        <end position="145"/>
    </location>
</feature>
<keyword evidence="5" id="KW-1185">Reference proteome</keyword>
<dbReference type="InterPro" id="IPR058581">
    <property type="entry name" value="TM_HPP"/>
</dbReference>
<dbReference type="PANTHER" id="PTHR33741:SF5">
    <property type="entry name" value="TRANSMEMBRANE PROTEIN DDB_G0269096-RELATED"/>
    <property type="match status" value="1"/>
</dbReference>
<name>A0AAV5GQR9_9BASI</name>
<comment type="caution">
    <text evidence="4">The sequence shown here is derived from an EMBL/GenBank/DDBJ whole genome shotgun (WGS) entry which is preliminary data.</text>
</comment>
<proteinExistence type="predicted"/>
<organism evidence="4 5">
    <name type="scientific">Rhodotorula paludigena</name>
    <dbReference type="NCBI Taxonomy" id="86838"/>
    <lineage>
        <taxon>Eukaryota</taxon>
        <taxon>Fungi</taxon>
        <taxon>Dikarya</taxon>
        <taxon>Basidiomycota</taxon>
        <taxon>Pucciniomycotina</taxon>
        <taxon>Microbotryomycetes</taxon>
        <taxon>Sporidiobolales</taxon>
        <taxon>Sporidiobolaceae</taxon>
        <taxon>Rhodotorula</taxon>
    </lineage>
</organism>
<keyword evidence="2" id="KW-0472">Membrane</keyword>
<keyword evidence="2" id="KW-0812">Transmembrane</keyword>
<evidence type="ECO:0000259" key="3">
    <source>
        <dbReference type="Pfam" id="PF04982"/>
    </source>
</evidence>
<keyword evidence="2" id="KW-1133">Transmembrane helix</keyword>
<feature type="compositionally biased region" description="Basic and acidic residues" evidence="1">
    <location>
        <begin position="331"/>
        <end position="348"/>
    </location>
</feature>
<feature type="transmembrane region" description="Helical" evidence="2">
    <location>
        <begin position="166"/>
        <end position="185"/>
    </location>
</feature>
<evidence type="ECO:0000256" key="2">
    <source>
        <dbReference type="SAM" id="Phobius"/>
    </source>
</evidence>
<gene>
    <name evidence="4" type="ORF">Rhopal_004881-T1</name>
</gene>
<feature type="region of interest" description="Disordered" evidence="1">
    <location>
        <begin position="251"/>
        <end position="291"/>
    </location>
</feature>
<accession>A0AAV5GQR9</accession>
<evidence type="ECO:0000313" key="5">
    <source>
        <dbReference type="Proteomes" id="UP001342314"/>
    </source>
</evidence>
<protein>
    <recommendedName>
        <fullName evidence="3">HPP transmembrane region domain-containing protein</fullName>
    </recommendedName>
</protein>